<feature type="binding site" evidence="11">
    <location>
        <position position="187"/>
    </location>
    <ligand>
        <name>substrate</name>
    </ligand>
</feature>
<feature type="binding site" evidence="11">
    <location>
        <position position="171"/>
    </location>
    <ligand>
        <name>substrate</name>
    </ligand>
</feature>
<accession>A0A841R6Y2</accession>
<dbReference type="PANTHER" id="PTHR38011">
    <property type="entry name" value="DIHYDROFOLATE REDUCTASE FAMILY PROTEIN (AFU_ORTHOLOGUE AFUA_8G06820)"/>
    <property type="match status" value="1"/>
</dbReference>
<keyword evidence="15" id="KW-1185">Reference proteome</keyword>
<evidence type="ECO:0000256" key="8">
    <source>
        <dbReference type="ARBA" id="ARBA00023268"/>
    </source>
</evidence>
<feature type="domain" description="CMP/dCMP-type deaminase" evidence="13">
    <location>
        <begin position="1"/>
        <end position="126"/>
    </location>
</feature>
<feature type="binding site" evidence="11">
    <location>
        <position position="173"/>
    </location>
    <ligand>
        <name>NADP(+)</name>
        <dbReference type="ChEBI" id="CHEBI:58349"/>
    </ligand>
</feature>
<proteinExistence type="inferred from homology"/>
<evidence type="ECO:0000256" key="4">
    <source>
        <dbReference type="ARBA" id="ARBA00005259"/>
    </source>
</evidence>
<sequence>MNHQNFMTRALELASLAIGSVSPNPAVGAVLVKNGRIIGEGCHRGPGSLHAEIDAIENASESVSGATLFCTLEPCCTVYPGKRQPPCTDRIIAEKIREVVIAANDPNPHVNGMGVARLKSRGITVREGLLKDEAEKLNEVFNVNQKEQRAFVHLKIAQTLDGRIATSGGDSKWITDEDARRDVHRYRSLYDSVLVGAGTVRADNPKLNSRLIDMGKNPIRIVLSRSLDFPQEREIFSDDDRTRTIVVTSPDSRKKKKLYFTEKGIEVLEFTDLPHLLQRLYRKGICSVFVEGGKAVYTSFLQQQAYDRLSIYTAPLICGTGIDAVGNLQTGLMNQSLRFGKTEFEMINNQTVFHGWRF</sequence>
<evidence type="ECO:0000313" key="14">
    <source>
        <dbReference type="EMBL" id="MBB6478528.1"/>
    </source>
</evidence>
<dbReference type="NCBIfam" id="TIGR00227">
    <property type="entry name" value="ribD_Cterm"/>
    <property type="match status" value="1"/>
</dbReference>
<dbReference type="Gene3D" id="3.40.430.10">
    <property type="entry name" value="Dihydrofolate Reductase, subunit A"/>
    <property type="match status" value="1"/>
</dbReference>
<feature type="binding site" evidence="12">
    <location>
        <position position="87"/>
    </location>
    <ligand>
        <name>Zn(2+)</name>
        <dbReference type="ChEBI" id="CHEBI:29105"/>
        <note>catalytic</note>
    </ligand>
</feature>
<feature type="binding site" evidence="11">
    <location>
        <position position="199"/>
    </location>
    <ligand>
        <name>NADP(+)</name>
        <dbReference type="ChEBI" id="CHEBI:58349"/>
    </ligand>
</feature>
<dbReference type="InterPro" id="IPR002734">
    <property type="entry name" value="RibDG_C"/>
</dbReference>
<evidence type="ECO:0000256" key="9">
    <source>
        <dbReference type="PIRNR" id="PIRNR006769"/>
    </source>
</evidence>
<dbReference type="GO" id="GO:0050661">
    <property type="term" value="F:NADP binding"/>
    <property type="evidence" value="ECO:0007669"/>
    <property type="project" value="InterPro"/>
</dbReference>
<comment type="function">
    <text evidence="1 9">Converts 2,5-diamino-6-(ribosylamino)-4(3h)-pyrimidinone 5'-phosphate into 5-amino-6-(ribosylamino)-2,4(1h,3h)-pyrimidinedione 5'-phosphate.</text>
</comment>
<feature type="binding site" evidence="11">
    <location>
        <position position="203"/>
    </location>
    <ligand>
        <name>substrate</name>
    </ligand>
</feature>
<keyword evidence="9 12" id="KW-0479">Metal-binding</keyword>
<organism evidence="14 15">
    <name type="scientific">Spirochaeta isovalerica</name>
    <dbReference type="NCBI Taxonomy" id="150"/>
    <lineage>
        <taxon>Bacteria</taxon>
        <taxon>Pseudomonadati</taxon>
        <taxon>Spirochaetota</taxon>
        <taxon>Spirochaetia</taxon>
        <taxon>Spirochaetales</taxon>
        <taxon>Spirochaetaceae</taxon>
        <taxon>Spirochaeta</taxon>
    </lineage>
</organism>
<keyword evidence="9 14" id="KW-0378">Hydrolase</keyword>
<dbReference type="InterPro" id="IPR004794">
    <property type="entry name" value="Eubact_RibD"/>
</dbReference>
<dbReference type="EC" id="1.1.1.193" evidence="9"/>
<gene>
    <name evidence="14" type="ORF">HNR50_000161</name>
</gene>
<dbReference type="Pfam" id="PF00383">
    <property type="entry name" value="dCMP_cyt_deam_1"/>
    <property type="match status" value="1"/>
</dbReference>
<evidence type="ECO:0000256" key="3">
    <source>
        <dbReference type="ARBA" id="ARBA00004910"/>
    </source>
</evidence>
<evidence type="ECO:0000256" key="1">
    <source>
        <dbReference type="ARBA" id="ARBA00002151"/>
    </source>
</evidence>
<feature type="binding site" evidence="11">
    <location>
        <position position="210"/>
    </location>
    <ligand>
        <name>substrate</name>
    </ligand>
</feature>
<keyword evidence="6 9" id="KW-0521">NADP</keyword>
<feature type="active site" description="Proton donor" evidence="10">
    <location>
        <position position="52"/>
    </location>
</feature>
<dbReference type="NCBIfam" id="TIGR00326">
    <property type="entry name" value="eubact_ribD"/>
    <property type="match status" value="1"/>
</dbReference>
<dbReference type="EMBL" id="JACHGJ010000001">
    <property type="protein sequence ID" value="MBB6478528.1"/>
    <property type="molecule type" value="Genomic_DNA"/>
</dbReference>
<comment type="pathway">
    <text evidence="2 9">Cofactor biosynthesis; riboflavin biosynthesis; 5-amino-6-(D-ribitylamino)uracil from GTP: step 2/4.</text>
</comment>
<dbReference type="PANTHER" id="PTHR38011:SF7">
    <property type="entry name" value="2,5-DIAMINO-6-RIBOSYLAMINO-4(3H)-PYRIMIDINONE 5'-PHOSPHATE REDUCTASE"/>
    <property type="match status" value="1"/>
</dbReference>
<keyword evidence="8" id="KW-0511">Multifunctional enzyme</keyword>
<dbReference type="UniPathway" id="UPA00275">
    <property type="reaction ID" value="UER00401"/>
</dbReference>
<evidence type="ECO:0000256" key="5">
    <source>
        <dbReference type="ARBA" id="ARBA00007417"/>
    </source>
</evidence>
<dbReference type="InterPro" id="IPR011549">
    <property type="entry name" value="RibD_C"/>
</dbReference>
<dbReference type="GO" id="GO:0008835">
    <property type="term" value="F:diaminohydroxyphosphoribosylaminopyrimidine deaminase activity"/>
    <property type="evidence" value="ECO:0007669"/>
    <property type="project" value="UniProtKB-EC"/>
</dbReference>
<dbReference type="EC" id="3.5.4.26" evidence="9"/>
<dbReference type="GO" id="GO:0009231">
    <property type="term" value="P:riboflavin biosynthetic process"/>
    <property type="evidence" value="ECO:0007669"/>
    <property type="project" value="UniProtKB-UniPathway"/>
</dbReference>
<feature type="binding site" evidence="12">
    <location>
        <position position="50"/>
    </location>
    <ligand>
        <name>Zn(2+)</name>
        <dbReference type="ChEBI" id="CHEBI:29105"/>
        <note>catalytic</note>
    </ligand>
</feature>
<dbReference type="InterPro" id="IPR050765">
    <property type="entry name" value="Riboflavin_Biosynth_HTPR"/>
</dbReference>
<evidence type="ECO:0000256" key="11">
    <source>
        <dbReference type="PIRSR" id="PIRSR006769-2"/>
    </source>
</evidence>
<evidence type="ECO:0000259" key="13">
    <source>
        <dbReference type="PROSITE" id="PS51747"/>
    </source>
</evidence>
<name>A0A841R6Y2_9SPIO</name>
<evidence type="ECO:0000256" key="2">
    <source>
        <dbReference type="ARBA" id="ARBA00004882"/>
    </source>
</evidence>
<reference evidence="14 15" key="1">
    <citation type="submission" date="2020-08" db="EMBL/GenBank/DDBJ databases">
        <title>Genomic Encyclopedia of Type Strains, Phase IV (KMG-IV): sequencing the most valuable type-strain genomes for metagenomic binning, comparative biology and taxonomic classification.</title>
        <authorList>
            <person name="Goeker M."/>
        </authorList>
    </citation>
    <scope>NUCLEOTIDE SEQUENCE [LARGE SCALE GENOMIC DNA]</scope>
    <source>
        <strain evidence="14 15">DSM 2461</strain>
    </source>
</reference>
<dbReference type="SUPFAM" id="SSF53927">
    <property type="entry name" value="Cytidine deaminase-like"/>
    <property type="match status" value="1"/>
</dbReference>
<dbReference type="GO" id="GO:0046872">
    <property type="term" value="F:metal ion binding"/>
    <property type="evidence" value="ECO:0007669"/>
    <property type="project" value="UniProtKB-KW"/>
</dbReference>
<dbReference type="Pfam" id="PF01872">
    <property type="entry name" value="RibD_C"/>
    <property type="match status" value="1"/>
</dbReference>
<dbReference type="SUPFAM" id="SSF53597">
    <property type="entry name" value="Dihydrofolate reductase-like"/>
    <property type="match status" value="1"/>
</dbReference>
<dbReference type="GO" id="GO:0008703">
    <property type="term" value="F:5-amino-6-(5-phosphoribosylamino)uracil reductase activity"/>
    <property type="evidence" value="ECO:0007669"/>
    <property type="project" value="UniProtKB-EC"/>
</dbReference>
<feature type="binding site" evidence="12">
    <location>
        <position position="75"/>
    </location>
    <ligand>
        <name>Zn(2+)</name>
        <dbReference type="ChEBI" id="CHEBI:29105"/>
        <note>catalytic</note>
    </ligand>
</feature>
<keyword evidence="7 9" id="KW-0560">Oxidoreductase</keyword>
<evidence type="ECO:0000256" key="12">
    <source>
        <dbReference type="PIRSR" id="PIRSR006769-3"/>
    </source>
</evidence>
<dbReference type="PROSITE" id="PS51747">
    <property type="entry name" value="CYT_DCMP_DEAMINASES_2"/>
    <property type="match status" value="1"/>
</dbReference>
<dbReference type="Proteomes" id="UP000587760">
    <property type="component" value="Unassembled WGS sequence"/>
</dbReference>
<feature type="binding site" evidence="11">
    <location>
        <begin position="293"/>
        <end position="299"/>
    </location>
    <ligand>
        <name>NADP(+)</name>
        <dbReference type="ChEBI" id="CHEBI:58349"/>
    </ligand>
</feature>
<evidence type="ECO:0000313" key="15">
    <source>
        <dbReference type="Proteomes" id="UP000587760"/>
    </source>
</evidence>
<comment type="catalytic activity">
    <reaction evidence="9">
        <text>2,5-diamino-6-hydroxy-4-(5-phosphoribosylamino)-pyrimidine + H2O + H(+) = 5-amino-6-(5-phospho-D-ribosylamino)uracil + NH4(+)</text>
        <dbReference type="Rhea" id="RHEA:21868"/>
        <dbReference type="ChEBI" id="CHEBI:15377"/>
        <dbReference type="ChEBI" id="CHEBI:15378"/>
        <dbReference type="ChEBI" id="CHEBI:28938"/>
        <dbReference type="ChEBI" id="CHEBI:58453"/>
        <dbReference type="ChEBI" id="CHEBI:58614"/>
        <dbReference type="EC" id="3.5.4.26"/>
    </reaction>
</comment>
<dbReference type="InterPro" id="IPR024072">
    <property type="entry name" value="DHFR-like_dom_sf"/>
</dbReference>
<comment type="similarity">
    <text evidence="4 9">In the N-terminal section; belongs to the cytidine and deoxycytidylate deaminase family.</text>
</comment>
<comment type="cofactor">
    <cofactor evidence="9 12">
        <name>Zn(2+)</name>
        <dbReference type="ChEBI" id="CHEBI:29105"/>
    </cofactor>
    <text evidence="9 12">Binds 1 zinc ion.</text>
</comment>
<dbReference type="InterPro" id="IPR002125">
    <property type="entry name" value="CMP_dCMP_dom"/>
</dbReference>
<comment type="similarity">
    <text evidence="5 9">In the C-terminal section; belongs to the HTP reductase family.</text>
</comment>
<feature type="binding site" evidence="11">
    <location>
        <position position="207"/>
    </location>
    <ligand>
        <name>substrate</name>
    </ligand>
</feature>
<comment type="pathway">
    <text evidence="3 9">Cofactor biosynthesis; riboflavin biosynthesis; 5-amino-6-(D-ribitylamino)uracil from GTP: step 3/4.</text>
</comment>
<dbReference type="InterPro" id="IPR016193">
    <property type="entry name" value="Cytidine_deaminase-like"/>
</dbReference>
<dbReference type="AlphaFoldDB" id="A0A841R6Y2"/>
<comment type="caution">
    <text evidence="14">The sequence shown here is derived from an EMBL/GenBank/DDBJ whole genome shotgun (WGS) entry which is preliminary data.</text>
</comment>
<comment type="catalytic activity">
    <reaction evidence="9">
        <text>5-amino-6-(5-phospho-D-ribitylamino)uracil + NADP(+) = 5-amino-6-(5-phospho-D-ribosylamino)uracil + NADPH + H(+)</text>
        <dbReference type="Rhea" id="RHEA:17845"/>
        <dbReference type="ChEBI" id="CHEBI:15378"/>
        <dbReference type="ChEBI" id="CHEBI:57783"/>
        <dbReference type="ChEBI" id="CHEBI:58349"/>
        <dbReference type="ChEBI" id="CHEBI:58421"/>
        <dbReference type="ChEBI" id="CHEBI:58453"/>
        <dbReference type="EC" id="1.1.1.193"/>
    </reaction>
</comment>
<dbReference type="RefSeq" id="WP_184742456.1">
    <property type="nucleotide sequence ID" value="NZ_JACHGJ010000001.1"/>
</dbReference>
<evidence type="ECO:0000256" key="10">
    <source>
        <dbReference type="PIRSR" id="PIRSR006769-1"/>
    </source>
</evidence>
<feature type="binding site" evidence="11">
    <location>
        <position position="291"/>
    </location>
    <ligand>
        <name>substrate</name>
    </ligand>
</feature>
<feature type="binding site" evidence="11">
    <location>
        <position position="157"/>
    </location>
    <ligand>
        <name>NADP(+)</name>
        <dbReference type="ChEBI" id="CHEBI:58349"/>
    </ligand>
</feature>
<dbReference type="Gene3D" id="3.40.140.10">
    <property type="entry name" value="Cytidine Deaminase, domain 2"/>
    <property type="match status" value="1"/>
</dbReference>
<evidence type="ECO:0000256" key="6">
    <source>
        <dbReference type="ARBA" id="ARBA00022857"/>
    </source>
</evidence>
<keyword evidence="9" id="KW-0686">Riboflavin biosynthesis</keyword>
<evidence type="ECO:0000256" key="7">
    <source>
        <dbReference type="ARBA" id="ARBA00023002"/>
    </source>
</evidence>
<dbReference type="PIRSF" id="PIRSF006769">
    <property type="entry name" value="RibD"/>
    <property type="match status" value="1"/>
</dbReference>
<keyword evidence="9 12" id="KW-0862">Zinc</keyword>
<dbReference type="CDD" id="cd01284">
    <property type="entry name" value="Riboflavin_deaminase-reductase"/>
    <property type="match status" value="1"/>
</dbReference>
<protein>
    <recommendedName>
        <fullName evidence="9">Riboflavin biosynthesis protein RibD</fullName>
    </recommendedName>
    <domain>
        <recommendedName>
            <fullName evidence="9">Diaminohydroxyphosphoribosylaminopyrimidine deaminase</fullName>
            <shortName evidence="9">DRAP deaminase</shortName>
            <ecNumber evidence="9">3.5.4.26</ecNumber>
        </recommendedName>
        <alternativeName>
            <fullName evidence="9">Riboflavin-specific deaminase</fullName>
        </alternativeName>
    </domain>
    <domain>
        <recommendedName>
            <fullName evidence="9">5-amino-6-(5-phosphoribosylamino)uracil reductase</fullName>
            <ecNumber evidence="9">1.1.1.193</ecNumber>
        </recommendedName>
        <alternativeName>
            <fullName evidence="9">HTP reductase</fullName>
        </alternativeName>
    </domain>
</protein>